<evidence type="ECO:0000313" key="1">
    <source>
        <dbReference type="Proteomes" id="UP000050640"/>
    </source>
</evidence>
<reference evidence="2" key="1">
    <citation type="submission" date="2017-02" db="UniProtKB">
        <authorList>
            <consortium name="WormBaseParasite"/>
        </authorList>
    </citation>
    <scope>IDENTIFICATION</scope>
</reference>
<sequence>MTVLGTVLASAFILFIWFLFGWRKTHPNNSIEVGRLCQLGLPILGSFPLSFSSTSALKSQNAIPTSNFKFTSEKEKVEMENMNAQSLSQTSKMNNMRTGNSWKPNEISLTQVSDISDIDNSTITDTNSSIIQKSQSTQDSATIGEEDDSLEGMATRRKSVYFSAAVPDERYLKTLSSLECAPVLKSMENPSVNELSAILVENTSSAINLPSQETGISVTDMTAEMPSQARDASIIKLVSDLEVDISTTKYQIGSLHNKKQMLQSASAKSGTCEADLNTEYSMTKLRSSDTESMLDTDIDSSMETDSTSDYMLVEKKLSDNYHNSDSEFTAIMEASQQNKSDEIATAEEASSLSGSFITVDYEPIVVEPEAYLHAN</sequence>
<dbReference type="WBParaSite" id="EEL_0000382801-mRNA-1">
    <property type="protein sequence ID" value="EEL_0000382801-mRNA-1"/>
    <property type="gene ID" value="EEL_0000382801"/>
</dbReference>
<proteinExistence type="predicted"/>
<name>A0A0R3RQ96_9BILA</name>
<keyword evidence="1" id="KW-1185">Reference proteome</keyword>
<protein>
    <submittedName>
        <fullName evidence="2">Testis expressed 264, ER-phagy receptor</fullName>
    </submittedName>
</protein>
<evidence type="ECO:0000313" key="2">
    <source>
        <dbReference type="WBParaSite" id="EEL_0000382801-mRNA-1"/>
    </source>
</evidence>
<dbReference type="Proteomes" id="UP000050640">
    <property type="component" value="Unplaced"/>
</dbReference>
<accession>A0A0R3RQ96</accession>
<organism evidence="1 2">
    <name type="scientific">Elaeophora elaphi</name>
    <dbReference type="NCBI Taxonomy" id="1147741"/>
    <lineage>
        <taxon>Eukaryota</taxon>
        <taxon>Metazoa</taxon>
        <taxon>Ecdysozoa</taxon>
        <taxon>Nematoda</taxon>
        <taxon>Chromadorea</taxon>
        <taxon>Rhabditida</taxon>
        <taxon>Spirurina</taxon>
        <taxon>Spiruromorpha</taxon>
        <taxon>Filarioidea</taxon>
        <taxon>Onchocercidae</taxon>
        <taxon>Elaeophora</taxon>
    </lineage>
</organism>
<dbReference type="AlphaFoldDB" id="A0A0R3RQ96"/>